<dbReference type="PANTHER" id="PTHR10173">
    <property type="entry name" value="METHIONINE SULFOXIDE REDUCTASE"/>
    <property type="match status" value="1"/>
</dbReference>
<dbReference type="GO" id="GO:0033743">
    <property type="term" value="F:peptide-methionine (R)-S-oxide reductase activity"/>
    <property type="evidence" value="ECO:0007669"/>
    <property type="project" value="InterPro"/>
</dbReference>
<evidence type="ECO:0000259" key="3">
    <source>
        <dbReference type="PROSITE" id="PS51790"/>
    </source>
</evidence>
<dbReference type="eggNOG" id="KOG0856">
    <property type="taxonomic scope" value="Eukaryota"/>
</dbReference>
<accession>F0YF18</accession>
<keyword evidence="5" id="KW-1185">Reference proteome</keyword>
<protein>
    <recommendedName>
        <fullName evidence="3">MsrB domain-containing protein</fullName>
    </recommendedName>
</protein>
<dbReference type="EMBL" id="GL833135">
    <property type="protein sequence ID" value="EGB06350.1"/>
    <property type="molecule type" value="Genomic_DNA"/>
</dbReference>
<feature type="domain" description="MsrB" evidence="3">
    <location>
        <begin position="3"/>
        <end position="132"/>
    </location>
</feature>
<dbReference type="InterPro" id="IPR028427">
    <property type="entry name" value="Met_Sox_Rdtase_MsrB"/>
</dbReference>
<dbReference type="Proteomes" id="UP000002729">
    <property type="component" value="Unassembled WGS sequence"/>
</dbReference>
<reference evidence="4 5" key="1">
    <citation type="journal article" date="2011" name="Proc. Natl. Acad. Sci. U.S.A.">
        <title>Niche of harmful alga Aureococcus anophagefferens revealed through ecogenomics.</title>
        <authorList>
            <person name="Gobler C.J."/>
            <person name="Berry D.L."/>
            <person name="Dyhrman S.T."/>
            <person name="Wilhelm S.W."/>
            <person name="Salamov A."/>
            <person name="Lobanov A.V."/>
            <person name="Zhang Y."/>
            <person name="Collier J.L."/>
            <person name="Wurch L.L."/>
            <person name="Kustka A.B."/>
            <person name="Dill B.D."/>
            <person name="Shah M."/>
            <person name="VerBerkmoes N.C."/>
            <person name="Kuo A."/>
            <person name="Terry A."/>
            <person name="Pangilinan J."/>
            <person name="Lindquist E.A."/>
            <person name="Lucas S."/>
            <person name="Paulsen I.T."/>
            <person name="Hattenrath-Lehmann T.K."/>
            <person name="Talmage S.C."/>
            <person name="Walker E.A."/>
            <person name="Koch F."/>
            <person name="Burson A.M."/>
            <person name="Marcoval M.A."/>
            <person name="Tang Y.Z."/>
            <person name="Lecleir G.R."/>
            <person name="Coyne K.J."/>
            <person name="Berg G.M."/>
            <person name="Bertrand E.M."/>
            <person name="Saito M.A."/>
            <person name="Gladyshev V.N."/>
            <person name="Grigoriev I.V."/>
        </authorList>
    </citation>
    <scope>NUCLEOTIDE SEQUENCE [LARGE SCALE GENOMIC DNA]</scope>
    <source>
        <strain evidence="5">CCMP 1984</strain>
    </source>
</reference>
<proteinExistence type="inferred from homology"/>
<sequence length="132" mass="13408">KSDDDWRAQLGPEGYEILRRGGTEAPNSSPLARETALGAYACAACGTALFSSAAKFESRTGWPCFGEPAPGAVEADGGGFLAGVTGVAFRCATCGGRVGERFGDGAAYPGTRAARTGLRWCANGAALVFVPA</sequence>
<name>F0YF18_AURAN</name>
<gene>
    <name evidence="4" type="ORF">AURANDRAFT_7628</name>
</gene>
<dbReference type="GO" id="GO:0005737">
    <property type="term" value="C:cytoplasm"/>
    <property type="evidence" value="ECO:0007669"/>
    <property type="project" value="TreeGrafter"/>
</dbReference>
<dbReference type="InterPro" id="IPR002579">
    <property type="entry name" value="Met_Sox_Rdtase_MsrB_dom"/>
</dbReference>
<dbReference type="PANTHER" id="PTHR10173:SF57">
    <property type="entry name" value="PEPTIDE-METHIONINE (R)-S-OXIDE REDUCTASE"/>
    <property type="match status" value="1"/>
</dbReference>
<evidence type="ECO:0000256" key="2">
    <source>
        <dbReference type="ARBA" id="ARBA00023002"/>
    </source>
</evidence>
<evidence type="ECO:0000313" key="4">
    <source>
        <dbReference type="EMBL" id="EGB06350.1"/>
    </source>
</evidence>
<dbReference type="PROSITE" id="PS51790">
    <property type="entry name" value="MSRB"/>
    <property type="match status" value="1"/>
</dbReference>
<evidence type="ECO:0000313" key="5">
    <source>
        <dbReference type="Proteomes" id="UP000002729"/>
    </source>
</evidence>
<dbReference type="SUPFAM" id="SSF51316">
    <property type="entry name" value="Mss4-like"/>
    <property type="match status" value="1"/>
</dbReference>
<dbReference type="KEGG" id="aaf:AURANDRAFT_7628"/>
<dbReference type="RefSeq" id="XP_009038930.1">
    <property type="nucleotide sequence ID" value="XM_009040682.1"/>
</dbReference>
<feature type="non-terminal residue" evidence="4">
    <location>
        <position position="1"/>
    </location>
</feature>
<dbReference type="Gene3D" id="2.170.150.20">
    <property type="entry name" value="Peptide methionine sulfoxide reductase"/>
    <property type="match status" value="1"/>
</dbReference>
<dbReference type="InParanoid" id="F0YF18"/>
<comment type="similarity">
    <text evidence="1">Belongs to the MsrB Met sulfoxide reductase family.</text>
</comment>
<dbReference type="Pfam" id="PF01641">
    <property type="entry name" value="SelR"/>
    <property type="match status" value="1"/>
</dbReference>
<dbReference type="InterPro" id="IPR011057">
    <property type="entry name" value="Mss4-like_sf"/>
</dbReference>
<evidence type="ECO:0000256" key="1">
    <source>
        <dbReference type="ARBA" id="ARBA00007174"/>
    </source>
</evidence>
<organism evidence="5">
    <name type="scientific">Aureococcus anophagefferens</name>
    <name type="common">Harmful bloom alga</name>
    <dbReference type="NCBI Taxonomy" id="44056"/>
    <lineage>
        <taxon>Eukaryota</taxon>
        <taxon>Sar</taxon>
        <taxon>Stramenopiles</taxon>
        <taxon>Ochrophyta</taxon>
        <taxon>Pelagophyceae</taxon>
        <taxon>Pelagomonadales</taxon>
        <taxon>Pelagomonadaceae</taxon>
        <taxon>Aureococcus</taxon>
    </lineage>
</organism>
<dbReference type="GO" id="GO:0030091">
    <property type="term" value="P:protein repair"/>
    <property type="evidence" value="ECO:0007669"/>
    <property type="project" value="InterPro"/>
</dbReference>
<dbReference type="GeneID" id="20228989"/>
<keyword evidence="2" id="KW-0560">Oxidoreductase</keyword>
<dbReference type="OrthoDB" id="44061at2759"/>
<dbReference type="AlphaFoldDB" id="F0YF18"/>
<feature type="non-terminal residue" evidence="4">
    <location>
        <position position="132"/>
    </location>
</feature>
<dbReference type="GO" id="GO:0006979">
    <property type="term" value="P:response to oxidative stress"/>
    <property type="evidence" value="ECO:0007669"/>
    <property type="project" value="InterPro"/>
</dbReference>